<gene>
    <name evidence="1" type="ORF">SAMN05660472_02626</name>
</gene>
<dbReference type="OrthoDB" id="368187at2"/>
<dbReference type="InterPro" id="IPR017587">
    <property type="entry name" value="YqeC"/>
</dbReference>
<dbReference type="InterPro" id="IPR027417">
    <property type="entry name" value="P-loop_NTPase"/>
</dbReference>
<protein>
    <submittedName>
        <fullName evidence="1">Probable selenium-dependent hydroxylase accessory protein YqeC</fullName>
    </submittedName>
</protein>
<evidence type="ECO:0000313" key="1">
    <source>
        <dbReference type="EMBL" id="SDL10716.1"/>
    </source>
</evidence>
<evidence type="ECO:0000313" key="2">
    <source>
        <dbReference type="Proteomes" id="UP000198718"/>
    </source>
</evidence>
<dbReference type="STRING" id="393762.SAMN05660472_02626"/>
<sequence length="256" mass="28816">MKAFQAINIDLNKREVISFVGGGGKTTTMFKLAEELREAGKKVLVTTTTAIFCPHKGIYDYFSLTNNEHPLKVLKKTKDANIYILGREITQENKLLGLQPEDVTMLYEEKEFDYILVEADGSKRKPIKAPADHEPVIPSNTAKTIGIIGLDALNKPINNDWVHREKLFSELTGKAIGDRIDIKTIVKLIIDSQGLFKNTSPSSEKYLILNKADNTKRENLGKAIMEEFKKWETPLTAGIIAAMEAEEEYIKWRGGF</sequence>
<dbReference type="Proteomes" id="UP000198718">
    <property type="component" value="Unassembled WGS sequence"/>
</dbReference>
<dbReference type="SUPFAM" id="SSF52540">
    <property type="entry name" value="P-loop containing nucleoside triphosphate hydrolases"/>
    <property type="match status" value="1"/>
</dbReference>
<organism evidence="1 2">
    <name type="scientific">Natronincola ferrireducens</name>
    <dbReference type="NCBI Taxonomy" id="393762"/>
    <lineage>
        <taxon>Bacteria</taxon>
        <taxon>Bacillati</taxon>
        <taxon>Bacillota</taxon>
        <taxon>Clostridia</taxon>
        <taxon>Peptostreptococcales</taxon>
        <taxon>Natronincolaceae</taxon>
        <taxon>Natronincola</taxon>
    </lineage>
</organism>
<reference evidence="1 2" key="1">
    <citation type="submission" date="2016-10" db="EMBL/GenBank/DDBJ databases">
        <authorList>
            <person name="de Groot N.N."/>
        </authorList>
    </citation>
    <scope>NUCLEOTIDE SEQUENCE [LARGE SCALE GENOMIC DNA]</scope>
    <source>
        <strain evidence="1 2">DSM 18346</strain>
    </source>
</reference>
<dbReference type="RefSeq" id="WP_090554356.1">
    <property type="nucleotide sequence ID" value="NZ_FNFP01000008.1"/>
</dbReference>
<dbReference type="NCBIfam" id="TIGR03172">
    <property type="entry name" value="selenium cofactor biosynthesis protein YqeC"/>
    <property type="match status" value="1"/>
</dbReference>
<name>A0A1G9HD12_9FIRM</name>
<dbReference type="AlphaFoldDB" id="A0A1G9HD12"/>
<dbReference type="Pfam" id="PF19842">
    <property type="entry name" value="YqeC"/>
    <property type="match status" value="1"/>
</dbReference>
<keyword evidence="2" id="KW-1185">Reference proteome</keyword>
<accession>A0A1G9HD12</accession>
<dbReference type="Gene3D" id="3.40.50.300">
    <property type="entry name" value="P-loop containing nucleotide triphosphate hydrolases"/>
    <property type="match status" value="1"/>
</dbReference>
<proteinExistence type="predicted"/>
<dbReference type="EMBL" id="FNFP01000008">
    <property type="protein sequence ID" value="SDL10716.1"/>
    <property type="molecule type" value="Genomic_DNA"/>
</dbReference>